<feature type="transmembrane region" description="Helical" evidence="6">
    <location>
        <begin position="41"/>
        <end position="69"/>
    </location>
</feature>
<evidence type="ECO:0000256" key="5">
    <source>
        <dbReference type="ARBA" id="ARBA00023136"/>
    </source>
</evidence>
<keyword evidence="3 6" id="KW-0812">Transmembrane</keyword>
<evidence type="ECO:0000256" key="3">
    <source>
        <dbReference type="ARBA" id="ARBA00022692"/>
    </source>
</evidence>
<dbReference type="Pfam" id="PF02588">
    <property type="entry name" value="YitT_membrane"/>
    <property type="match status" value="1"/>
</dbReference>
<accession>A0ABW1XFZ7</accession>
<evidence type="ECO:0000256" key="4">
    <source>
        <dbReference type="ARBA" id="ARBA00022989"/>
    </source>
</evidence>
<gene>
    <name evidence="7" type="ORF">ACFP85_02155</name>
</gene>
<name>A0ABW1XFZ7_9ALTE</name>
<evidence type="ECO:0000313" key="8">
    <source>
        <dbReference type="Proteomes" id="UP001596364"/>
    </source>
</evidence>
<feature type="transmembrane region" description="Helical" evidence="6">
    <location>
        <begin position="107"/>
        <end position="125"/>
    </location>
</feature>
<keyword evidence="4 6" id="KW-1133">Transmembrane helix</keyword>
<feature type="transmembrane region" description="Helical" evidence="6">
    <location>
        <begin position="81"/>
        <end position="101"/>
    </location>
</feature>
<keyword evidence="5 6" id="KW-0472">Membrane</keyword>
<proteinExistence type="predicted"/>
<keyword evidence="2" id="KW-1003">Cell membrane</keyword>
<evidence type="ECO:0000256" key="1">
    <source>
        <dbReference type="ARBA" id="ARBA00004651"/>
    </source>
</evidence>
<feature type="transmembrane region" description="Helical" evidence="6">
    <location>
        <begin position="12"/>
        <end position="29"/>
    </location>
</feature>
<comment type="caution">
    <text evidence="7">The sequence shown here is derived from an EMBL/GenBank/DDBJ whole genome shotgun (WGS) entry which is preliminary data.</text>
</comment>
<dbReference type="PANTHER" id="PTHR33545:SF5">
    <property type="entry name" value="UPF0750 MEMBRANE PROTEIN YITT"/>
    <property type="match status" value="1"/>
</dbReference>
<dbReference type="InterPro" id="IPR051461">
    <property type="entry name" value="UPF0750_membrane"/>
</dbReference>
<evidence type="ECO:0000256" key="6">
    <source>
        <dbReference type="SAM" id="Phobius"/>
    </source>
</evidence>
<dbReference type="RefSeq" id="WP_217350834.1">
    <property type="nucleotide sequence ID" value="NZ_JBHSUS010000001.1"/>
</dbReference>
<evidence type="ECO:0000256" key="2">
    <source>
        <dbReference type="ARBA" id="ARBA00022475"/>
    </source>
</evidence>
<organism evidence="7 8">
    <name type="scientific">Pseudobowmanella zhangzhouensis</name>
    <dbReference type="NCBI Taxonomy" id="1537679"/>
    <lineage>
        <taxon>Bacteria</taxon>
        <taxon>Pseudomonadati</taxon>
        <taxon>Pseudomonadota</taxon>
        <taxon>Gammaproteobacteria</taxon>
        <taxon>Alteromonadales</taxon>
        <taxon>Alteromonadaceae</taxon>
    </lineage>
</organism>
<evidence type="ECO:0000313" key="7">
    <source>
        <dbReference type="EMBL" id="MFC6438954.1"/>
    </source>
</evidence>
<dbReference type="Proteomes" id="UP001596364">
    <property type="component" value="Unassembled WGS sequence"/>
</dbReference>
<dbReference type="EMBL" id="JBHSUS010000001">
    <property type="protein sequence ID" value="MFC6438954.1"/>
    <property type="molecule type" value="Genomic_DNA"/>
</dbReference>
<reference evidence="8" key="1">
    <citation type="journal article" date="2019" name="Int. J. Syst. Evol. Microbiol.">
        <title>The Global Catalogue of Microorganisms (GCM) 10K type strain sequencing project: providing services to taxonomists for standard genome sequencing and annotation.</title>
        <authorList>
            <consortium name="The Broad Institute Genomics Platform"/>
            <consortium name="The Broad Institute Genome Sequencing Center for Infectious Disease"/>
            <person name="Wu L."/>
            <person name="Ma J."/>
        </authorList>
    </citation>
    <scope>NUCLEOTIDE SEQUENCE [LARGE SCALE GENOMIC DNA]</scope>
    <source>
        <strain evidence="8">CGMCC 1.16031</strain>
    </source>
</reference>
<protein>
    <submittedName>
        <fullName evidence="7">YitT family protein</fullName>
    </submittedName>
</protein>
<dbReference type="InterPro" id="IPR003740">
    <property type="entry name" value="YitT"/>
</dbReference>
<keyword evidence="8" id="KW-1185">Reference proteome</keyword>
<feature type="transmembrane region" description="Helical" evidence="6">
    <location>
        <begin position="154"/>
        <end position="187"/>
    </location>
</feature>
<sequence>MPVSKHKIYEDVLALFCGALLVALGLALFKNQGLLTGGTAGIALLVANVVPVNFGMAFFLINLPFYYLAITQIGKSFTLKTFISVTMVSVLVEKIPLLLHVEVESPAFAAVVGGLLIGMGMLVMFRHKSSLGGIGILAFYLQNKFNIRAGKLQLVIDMGILAVSFLIASLWIVALSVLGALVMNMIVAVNHKPGRYNGGYGPAAGVMSQPPAGQN</sequence>
<comment type="subcellular location">
    <subcellularLocation>
        <location evidence="1">Cell membrane</location>
        <topology evidence="1">Multi-pass membrane protein</topology>
    </subcellularLocation>
</comment>
<dbReference type="PANTHER" id="PTHR33545">
    <property type="entry name" value="UPF0750 MEMBRANE PROTEIN YITT-RELATED"/>
    <property type="match status" value="1"/>
</dbReference>